<proteinExistence type="predicted"/>
<dbReference type="RefSeq" id="WP_314203816.1">
    <property type="nucleotide sequence ID" value="NZ_JAVTLL010000018.1"/>
</dbReference>
<accession>A0ABU3M098</accession>
<reference evidence="3" key="1">
    <citation type="submission" date="2023-07" db="EMBL/GenBank/DDBJ databases">
        <title>Draft genome sequence of the endophytic actinobacterium Streptomyces justiciae WPN32, a potential antibiotic producer.</title>
        <authorList>
            <person name="Yasawong M."/>
            <person name="Pana W."/>
            <person name="Ganta P."/>
            <person name="Santapan N."/>
            <person name="Songngamsuk T."/>
            <person name="Phatcharaharikarn M."/>
            <person name="Kerdtoob S."/>
            <person name="Nantapong N."/>
        </authorList>
    </citation>
    <scope>NUCLEOTIDE SEQUENCE [LARGE SCALE GENOMIC DNA]</scope>
    <source>
        <strain evidence="3">WPN32</strain>
    </source>
</reference>
<evidence type="ECO:0000313" key="3">
    <source>
        <dbReference type="Proteomes" id="UP001257948"/>
    </source>
</evidence>
<evidence type="ECO:0000256" key="1">
    <source>
        <dbReference type="SAM" id="MobiDB-lite"/>
    </source>
</evidence>
<organism evidence="2 3">
    <name type="scientific">Streptomyces justiciae</name>
    <dbReference type="NCBI Taxonomy" id="2780140"/>
    <lineage>
        <taxon>Bacteria</taxon>
        <taxon>Bacillati</taxon>
        <taxon>Actinomycetota</taxon>
        <taxon>Actinomycetes</taxon>
        <taxon>Kitasatosporales</taxon>
        <taxon>Streptomycetaceae</taxon>
        <taxon>Streptomyces</taxon>
    </lineage>
</organism>
<dbReference type="EMBL" id="JAVTLL010000018">
    <property type="protein sequence ID" value="MDT7844203.1"/>
    <property type="molecule type" value="Genomic_DNA"/>
</dbReference>
<name>A0ABU3M098_9ACTN</name>
<evidence type="ECO:0000313" key="2">
    <source>
        <dbReference type="EMBL" id="MDT7844203.1"/>
    </source>
</evidence>
<feature type="region of interest" description="Disordered" evidence="1">
    <location>
        <begin position="45"/>
        <end position="65"/>
    </location>
</feature>
<feature type="region of interest" description="Disordered" evidence="1">
    <location>
        <begin position="121"/>
        <end position="143"/>
    </location>
</feature>
<dbReference type="Proteomes" id="UP001257948">
    <property type="component" value="Unassembled WGS sequence"/>
</dbReference>
<sequence length="143" mass="14932">MLSEALTALAAAGGTAVAQAAGTDTWTSVRQRTARLFGRGEEPAVLGELDRTEQELAHGGSREEAAARWAERFVRLLRDLDAGGRAAVVEELRRLEGSPPPTPASGPVFHGDVTVRADQGVAGAVVNGPVRVENPRSPGRSQG</sequence>
<keyword evidence="3" id="KW-1185">Reference proteome</keyword>
<protein>
    <submittedName>
        <fullName evidence="2">Uncharacterized protein</fullName>
    </submittedName>
</protein>
<comment type="caution">
    <text evidence="2">The sequence shown here is derived from an EMBL/GenBank/DDBJ whole genome shotgun (WGS) entry which is preliminary data.</text>
</comment>
<gene>
    <name evidence="2" type="ORF">RQC66_26135</name>
</gene>